<accession>A0AAE8SUY8</accession>
<organism evidence="2 3">
    <name type="scientific">Cephalotrichum gorgonifer</name>
    <dbReference type="NCBI Taxonomy" id="2041049"/>
    <lineage>
        <taxon>Eukaryota</taxon>
        <taxon>Fungi</taxon>
        <taxon>Dikarya</taxon>
        <taxon>Ascomycota</taxon>
        <taxon>Pezizomycotina</taxon>
        <taxon>Sordariomycetes</taxon>
        <taxon>Hypocreomycetidae</taxon>
        <taxon>Microascales</taxon>
        <taxon>Microascaceae</taxon>
        <taxon>Cephalotrichum</taxon>
    </lineage>
</organism>
<gene>
    <name evidence="2" type="ORF">DNG_04472</name>
</gene>
<dbReference type="Proteomes" id="UP001187682">
    <property type="component" value="Unassembled WGS sequence"/>
</dbReference>
<evidence type="ECO:0000313" key="3">
    <source>
        <dbReference type="Proteomes" id="UP001187682"/>
    </source>
</evidence>
<name>A0AAE8SUY8_9PEZI</name>
<proteinExistence type="predicted"/>
<evidence type="ECO:0000313" key="2">
    <source>
        <dbReference type="EMBL" id="SPO01799.1"/>
    </source>
</evidence>
<sequence length="398" mass="44684">MMAIVRSGSIVPNLNIYGNTIGCSVPSYDICVLLPGLVDAGFEAVGMSVESLTLSFSTRVDHGWNGWLQAYGVEVGEAERVRQRQQWQAIFDEEEYVMSDEEDGAAEQDVNSGDESDDQREEEPGEGSEEEGDCDDGDDEDDAEFDKAIERGKGSEIRGRYGDNYAQVLCRDNFPGIAKLLLHMPNLQSLDLHMYQTLQYESYGGGSMLHNYTRVFGALVKQGVVLPQLRRLVLRGICVHGQDLVRFAEQQPQLEDVELRQVFLEVQPGIVTDWGHVLKDMAAKSSRLARLYLSDLCHLGRSPSPTAIGWSFYQANLLCPGESLREEWITQEWGSECACGKDTMLWTRELSLHEIRDPRRFDFAKAGKLMHCSETPSSRLDIGVRHAEMVRDICGRAY</sequence>
<dbReference type="InterPro" id="IPR032675">
    <property type="entry name" value="LRR_dom_sf"/>
</dbReference>
<dbReference type="Gene3D" id="3.80.10.10">
    <property type="entry name" value="Ribonuclease Inhibitor"/>
    <property type="match status" value="1"/>
</dbReference>
<feature type="region of interest" description="Disordered" evidence="1">
    <location>
        <begin position="98"/>
        <end position="142"/>
    </location>
</feature>
<dbReference type="EMBL" id="ONZQ02000005">
    <property type="protein sequence ID" value="SPO01799.1"/>
    <property type="molecule type" value="Genomic_DNA"/>
</dbReference>
<protein>
    <submittedName>
        <fullName evidence="2">Uncharacterized protein</fullName>
    </submittedName>
</protein>
<keyword evidence="3" id="KW-1185">Reference proteome</keyword>
<reference evidence="2" key="1">
    <citation type="submission" date="2018-03" db="EMBL/GenBank/DDBJ databases">
        <authorList>
            <person name="Guldener U."/>
        </authorList>
    </citation>
    <scope>NUCLEOTIDE SEQUENCE</scope>
</reference>
<comment type="caution">
    <text evidence="2">The sequence shown here is derived from an EMBL/GenBank/DDBJ whole genome shotgun (WGS) entry which is preliminary data.</text>
</comment>
<dbReference type="AlphaFoldDB" id="A0AAE8SUY8"/>
<evidence type="ECO:0000256" key="1">
    <source>
        <dbReference type="SAM" id="MobiDB-lite"/>
    </source>
</evidence>